<evidence type="ECO:0000256" key="3">
    <source>
        <dbReference type="ARBA" id="ARBA00022989"/>
    </source>
</evidence>
<evidence type="ECO:0000313" key="8">
    <source>
        <dbReference type="EMBL" id="OWZ10566.1"/>
    </source>
</evidence>
<accession>A0A225VYP5</accession>
<dbReference type="GO" id="GO:0004930">
    <property type="term" value="F:G protein-coupled receptor activity"/>
    <property type="evidence" value="ECO:0007669"/>
    <property type="project" value="TreeGrafter"/>
</dbReference>
<evidence type="ECO:0000256" key="4">
    <source>
        <dbReference type="ARBA" id="ARBA00023136"/>
    </source>
</evidence>
<dbReference type="EMBL" id="NBNE01002407">
    <property type="protein sequence ID" value="OWZ10566.1"/>
    <property type="molecule type" value="Genomic_DNA"/>
</dbReference>
<evidence type="ECO:0000256" key="6">
    <source>
        <dbReference type="SAM" id="Phobius"/>
    </source>
</evidence>
<keyword evidence="8" id="KW-0418">Kinase</keyword>
<dbReference type="PANTHER" id="PTHR23112:SF0">
    <property type="entry name" value="TRANSMEMBRANE PROTEIN 116"/>
    <property type="match status" value="1"/>
</dbReference>
<dbReference type="GO" id="GO:0007189">
    <property type="term" value="P:adenylate cyclase-activating G protein-coupled receptor signaling pathway"/>
    <property type="evidence" value="ECO:0007669"/>
    <property type="project" value="TreeGrafter"/>
</dbReference>
<evidence type="ECO:0000256" key="5">
    <source>
        <dbReference type="SAM" id="MobiDB-lite"/>
    </source>
</evidence>
<keyword evidence="9" id="KW-1185">Reference proteome</keyword>
<dbReference type="STRING" id="4795.A0A225VYP5"/>
<proteinExistence type="predicted"/>
<dbReference type="Proteomes" id="UP000198211">
    <property type="component" value="Unassembled WGS sequence"/>
</dbReference>
<evidence type="ECO:0000256" key="2">
    <source>
        <dbReference type="ARBA" id="ARBA00022692"/>
    </source>
</evidence>
<feature type="transmembrane region" description="Helical" evidence="6">
    <location>
        <begin position="152"/>
        <end position="172"/>
    </location>
</feature>
<feature type="domain" description="G-protein coupled receptors family 2 profile 2" evidence="7">
    <location>
        <begin position="147"/>
        <end position="372"/>
    </location>
</feature>
<name>A0A225VYP5_9STRA</name>
<dbReference type="PANTHER" id="PTHR23112">
    <property type="entry name" value="G PROTEIN-COUPLED RECEPTOR 157-RELATED"/>
    <property type="match status" value="1"/>
</dbReference>
<gene>
    <name evidence="8" type="ORF">PHMEG_00016576</name>
</gene>
<evidence type="ECO:0000259" key="7">
    <source>
        <dbReference type="PROSITE" id="PS50261"/>
    </source>
</evidence>
<feature type="region of interest" description="Disordered" evidence="5">
    <location>
        <begin position="1"/>
        <end position="53"/>
    </location>
</feature>
<dbReference type="PROSITE" id="PS50261">
    <property type="entry name" value="G_PROTEIN_RECEP_F2_4"/>
    <property type="match status" value="1"/>
</dbReference>
<feature type="compositionally biased region" description="Polar residues" evidence="5">
    <location>
        <begin position="44"/>
        <end position="53"/>
    </location>
</feature>
<protein>
    <submittedName>
        <fullName evidence="8">Phosphatidylinositol-4-phosphate-5-kinase</fullName>
    </submittedName>
</protein>
<feature type="transmembrane region" description="Helical" evidence="6">
    <location>
        <begin position="192"/>
        <end position="210"/>
    </location>
</feature>
<feature type="transmembrane region" description="Helical" evidence="6">
    <location>
        <begin position="273"/>
        <end position="296"/>
    </location>
</feature>
<dbReference type="InterPro" id="IPR017981">
    <property type="entry name" value="GPCR_2-like_7TM"/>
</dbReference>
<dbReference type="Gene3D" id="1.20.1070.10">
    <property type="entry name" value="Rhodopsin 7-helix transmembrane proteins"/>
    <property type="match status" value="1"/>
</dbReference>
<feature type="transmembrane region" description="Helical" evidence="6">
    <location>
        <begin position="325"/>
        <end position="346"/>
    </location>
</feature>
<keyword evidence="2 6" id="KW-0812">Transmembrane</keyword>
<keyword evidence="3 6" id="KW-1133">Transmembrane helix</keyword>
<comment type="subcellular location">
    <subcellularLocation>
        <location evidence="1">Membrane</location>
        <topology evidence="1">Multi-pass membrane protein</topology>
    </subcellularLocation>
</comment>
<feature type="compositionally biased region" description="Low complexity" evidence="5">
    <location>
        <begin position="24"/>
        <end position="38"/>
    </location>
</feature>
<keyword evidence="8" id="KW-0808">Transferase</keyword>
<evidence type="ECO:0000313" key="9">
    <source>
        <dbReference type="Proteomes" id="UP000198211"/>
    </source>
</evidence>
<dbReference type="GO" id="GO:0005886">
    <property type="term" value="C:plasma membrane"/>
    <property type="evidence" value="ECO:0007669"/>
    <property type="project" value="TreeGrafter"/>
</dbReference>
<sequence>MEAAGSAGPSRLPSDDSDIATGTSAFSVSPSSPSQSSRALDRSAANTMDTGTSDFSVSPPVFRLCRRAIAVEIGAQEAQQSPETANDPKSLDRSQSFFGAIGRGTTVNDPLVLSPNQEFDLDVIDESGGLDENIGQILKPQLDISNWSKEGYIVLGVGLVLLIIMVVLAETVDSLNGYNIDPGLSYQRHPNPLIYYKCVIDIFLALRFLLDPMLLDMGVYKVNDEASCMYLSGITQFLYLSSDCWYFAQIVDLYWSLTNPFMSVKANRRRFKIMVYSAGAFTGIFAAFVPGIHGLADGNYCWTKRKTSDDPVDRDFFHLNRGSWLLFYMWMILFYISGITVLIFGFKRLRSGLRDTIQSRRDMLRNDAYNIR</sequence>
<evidence type="ECO:0000256" key="1">
    <source>
        <dbReference type="ARBA" id="ARBA00004141"/>
    </source>
</evidence>
<dbReference type="OrthoDB" id="2129491at2759"/>
<comment type="caution">
    <text evidence="8">The sequence shown here is derived from an EMBL/GenBank/DDBJ whole genome shotgun (WGS) entry which is preliminary data.</text>
</comment>
<keyword evidence="4 6" id="KW-0472">Membrane</keyword>
<dbReference type="GO" id="GO:0016301">
    <property type="term" value="F:kinase activity"/>
    <property type="evidence" value="ECO:0007669"/>
    <property type="project" value="UniProtKB-KW"/>
</dbReference>
<dbReference type="AlphaFoldDB" id="A0A225VYP5"/>
<dbReference type="GO" id="GO:0007166">
    <property type="term" value="P:cell surface receptor signaling pathway"/>
    <property type="evidence" value="ECO:0007669"/>
    <property type="project" value="InterPro"/>
</dbReference>
<organism evidence="8 9">
    <name type="scientific">Phytophthora megakarya</name>
    <dbReference type="NCBI Taxonomy" id="4795"/>
    <lineage>
        <taxon>Eukaryota</taxon>
        <taxon>Sar</taxon>
        <taxon>Stramenopiles</taxon>
        <taxon>Oomycota</taxon>
        <taxon>Peronosporomycetes</taxon>
        <taxon>Peronosporales</taxon>
        <taxon>Peronosporaceae</taxon>
        <taxon>Phytophthora</taxon>
    </lineage>
</organism>
<reference evidence="9" key="1">
    <citation type="submission" date="2017-03" db="EMBL/GenBank/DDBJ databases">
        <title>Phytopthora megakarya and P. palmivora, two closely related causual agents of cacao black pod achieved similar genome size and gene model numbers by different mechanisms.</title>
        <authorList>
            <person name="Ali S."/>
            <person name="Shao J."/>
            <person name="Larry D.J."/>
            <person name="Kronmiller B."/>
            <person name="Shen D."/>
            <person name="Strem M.D."/>
            <person name="Melnick R.L."/>
            <person name="Guiltinan M.J."/>
            <person name="Tyler B.M."/>
            <person name="Meinhardt L.W."/>
            <person name="Bailey B.A."/>
        </authorList>
    </citation>
    <scope>NUCLEOTIDE SEQUENCE [LARGE SCALE GENOMIC DNA]</scope>
    <source>
        <strain evidence="9">zdho120</strain>
    </source>
</reference>